<dbReference type="OrthoDB" id="5771733at2"/>
<reference evidence="1 2" key="1">
    <citation type="submission" date="2017-08" db="EMBL/GenBank/DDBJ databases">
        <title>Reclassification of Bisgaard taxon 37 and 44.</title>
        <authorList>
            <person name="Christensen H."/>
        </authorList>
    </citation>
    <scope>NUCLEOTIDE SEQUENCE [LARGE SCALE GENOMIC DNA]</scope>
    <source>
        <strain evidence="1 2">B96_4</strain>
    </source>
</reference>
<protein>
    <recommendedName>
        <fullName evidence="3">Protein SlyX homolog</fullName>
    </recommendedName>
</protein>
<proteinExistence type="predicted"/>
<evidence type="ECO:0008006" key="3">
    <source>
        <dbReference type="Google" id="ProtNLM"/>
    </source>
</evidence>
<sequence>MKELLELQQENIYLNEKIVNLEYLVGEQQIELDKIEGAYIDLQNRVRDLEASIKVLVEYIKSQNNQTQIASQAEETPPPHY</sequence>
<name>A0A3A1Y1I5_9GAMM</name>
<organism evidence="1 2">
    <name type="scientific">Psittacicella melopsittaci</name>
    <dbReference type="NCBI Taxonomy" id="2028576"/>
    <lineage>
        <taxon>Bacteria</taxon>
        <taxon>Pseudomonadati</taxon>
        <taxon>Pseudomonadota</taxon>
        <taxon>Gammaproteobacteria</taxon>
        <taxon>Pasteurellales</taxon>
        <taxon>Psittacicellaceae</taxon>
        <taxon>Psittacicella</taxon>
    </lineage>
</organism>
<dbReference type="RefSeq" id="WP_119497909.1">
    <property type="nucleotide sequence ID" value="NZ_NRJH01000076.1"/>
</dbReference>
<dbReference type="AlphaFoldDB" id="A0A3A1Y1I5"/>
<evidence type="ECO:0000313" key="2">
    <source>
        <dbReference type="Proteomes" id="UP000266258"/>
    </source>
</evidence>
<dbReference type="EMBL" id="NRJH01000076">
    <property type="protein sequence ID" value="RIY31321.1"/>
    <property type="molecule type" value="Genomic_DNA"/>
</dbReference>
<comment type="caution">
    <text evidence="1">The sequence shown here is derived from an EMBL/GenBank/DDBJ whole genome shotgun (WGS) entry which is preliminary data.</text>
</comment>
<accession>A0A3A1Y1I5</accession>
<gene>
    <name evidence="1" type="ORF">CJP74_07650</name>
</gene>
<dbReference type="Pfam" id="PF04102">
    <property type="entry name" value="SlyX"/>
    <property type="match status" value="1"/>
</dbReference>
<dbReference type="InterPro" id="IPR007236">
    <property type="entry name" value="SlyX"/>
</dbReference>
<keyword evidence="2" id="KW-1185">Reference proteome</keyword>
<evidence type="ECO:0000313" key="1">
    <source>
        <dbReference type="EMBL" id="RIY31321.1"/>
    </source>
</evidence>
<dbReference type="Proteomes" id="UP000266258">
    <property type="component" value="Unassembled WGS sequence"/>
</dbReference>